<dbReference type="GO" id="GO:0009279">
    <property type="term" value="C:cell outer membrane"/>
    <property type="evidence" value="ECO:0007669"/>
    <property type="project" value="UniProtKB-SubCell"/>
</dbReference>
<feature type="chain" id="PRO_5022276005" description="Membrane-bound lytic murein transglycosylase F" evidence="7">
    <location>
        <begin position="20"/>
        <end position="480"/>
    </location>
</feature>
<comment type="caution">
    <text evidence="7">Lacks conserved residue(s) required for the propagation of feature annotation.</text>
</comment>
<dbReference type="SUPFAM" id="SSF53955">
    <property type="entry name" value="Lysozyme-like"/>
    <property type="match status" value="1"/>
</dbReference>
<dbReference type="InterPro" id="IPR023703">
    <property type="entry name" value="MltF"/>
</dbReference>
<dbReference type="Proteomes" id="UP000318126">
    <property type="component" value="Unassembled WGS sequence"/>
</dbReference>
<dbReference type="CDD" id="cd01009">
    <property type="entry name" value="PBP2_YfhD_N"/>
    <property type="match status" value="1"/>
</dbReference>
<dbReference type="PROSITE" id="PS51257">
    <property type="entry name" value="PROKAR_LIPOPROTEIN"/>
    <property type="match status" value="1"/>
</dbReference>
<dbReference type="EMBL" id="VKGK01000003">
    <property type="protein sequence ID" value="TRY15577.1"/>
    <property type="molecule type" value="Genomic_DNA"/>
</dbReference>
<keyword evidence="10" id="KW-1185">Reference proteome</keyword>
<dbReference type="HAMAP" id="MF_02016">
    <property type="entry name" value="MltF"/>
    <property type="match status" value="1"/>
</dbReference>
<dbReference type="FunFam" id="1.10.530.10:FF:000003">
    <property type="entry name" value="Membrane-bound lytic murein transglycosylase F"/>
    <property type="match status" value="1"/>
</dbReference>
<dbReference type="InterPro" id="IPR008258">
    <property type="entry name" value="Transglycosylase_SLT_dom_1"/>
</dbReference>
<dbReference type="Gene3D" id="1.10.530.10">
    <property type="match status" value="1"/>
</dbReference>
<dbReference type="GO" id="GO:0071555">
    <property type="term" value="P:cell wall organization"/>
    <property type="evidence" value="ECO:0007669"/>
    <property type="project" value="UniProtKB-KW"/>
</dbReference>
<dbReference type="SMART" id="SM00062">
    <property type="entry name" value="PBPb"/>
    <property type="match status" value="1"/>
</dbReference>
<dbReference type="CDD" id="cd13403">
    <property type="entry name" value="MLTF-like"/>
    <property type="match status" value="1"/>
</dbReference>
<evidence type="ECO:0000256" key="4">
    <source>
        <dbReference type="ARBA" id="ARBA00023237"/>
    </source>
</evidence>
<evidence type="ECO:0000313" key="10">
    <source>
        <dbReference type="Proteomes" id="UP000318126"/>
    </source>
</evidence>
<dbReference type="Pfam" id="PF01464">
    <property type="entry name" value="SLT"/>
    <property type="match status" value="1"/>
</dbReference>
<evidence type="ECO:0000256" key="3">
    <source>
        <dbReference type="ARBA" id="ARBA00023136"/>
    </source>
</evidence>
<keyword evidence="6 7" id="KW-0961">Cell wall biogenesis/degradation</keyword>
<dbReference type="Gene3D" id="3.40.190.10">
    <property type="entry name" value="Periplasmic binding protein-like II"/>
    <property type="match status" value="2"/>
</dbReference>
<evidence type="ECO:0000313" key="9">
    <source>
        <dbReference type="EMBL" id="TRY15577.1"/>
    </source>
</evidence>
<dbReference type="SUPFAM" id="SSF53850">
    <property type="entry name" value="Periplasmic binding protein-like II"/>
    <property type="match status" value="1"/>
</dbReference>
<gene>
    <name evidence="7 9" type="primary">mltF</name>
    <name evidence="9" type="ORF">FN961_03630</name>
</gene>
<dbReference type="NCBIfam" id="NF008112">
    <property type="entry name" value="PRK10859.1"/>
    <property type="match status" value="1"/>
</dbReference>
<dbReference type="OrthoDB" id="9815002at2"/>
<comment type="function">
    <text evidence="7">Murein-degrading enzyme that degrades murein glycan strands and insoluble, high-molecular weight murein sacculi, with the concomitant formation of a 1,6-anhydromuramoyl product. Lytic transglycosylases (LTs) play an integral role in the metabolism of the peptidoglycan (PG) sacculus. Their lytic action creates space within the PG sacculus to allow for its expansion as well as for the insertion of various structures such as secretion systems and flagella.</text>
</comment>
<name>A0A553JSZ3_SHEHA</name>
<sequence length="480" mass="55067" precursor="true">MKKILLVLLTLTLVASCQRVTVESTKLAPKAIKKTVLNVGTLYGSQIYVTTGQGEAGFDYEMANLFADYLDLELEMKPYSNIKELYQALNKGEIDLIAAGLADTKTRRENFRLGPPLYRVNQVLVYKQGTPQPKDISQLDDDITVIADSSFVETLAQLQKMYPELVWDQEKEKDSDELLAMIARGDITYTIADSTTFEINRRYLPELRAGPILKEKQAIVWLLPAQNSDKLMSELLNFWHEEKLDGTLAHLDEKYFAHVKRFDYVDTRAFLRAIDNKLPKYKERFQHYAGDLDWRKLAATAYQESHWNPNARSPTGVRGLMMLTLPTAKQMGIENRLDAEQSIKGGAKYLSNILNRLPDSIPENERMWFALASYNIGYGHVEDARKLADSMGLNPSAWRDLKEVLPLLQKRKYYKQTRYGYARGNEAVHYVDNIRRYYDTLVWVDNQNMLLEDEQALIEESQLAEQLGQEVQELSGAQPQ</sequence>
<evidence type="ECO:0000256" key="5">
    <source>
        <dbReference type="ARBA" id="ARBA00023239"/>
    </source>
</evidence>
<dbReference type="GO" id="GO:0008933">
    <property type="term" value="F:peptidoglycan lytic transglycosylase activity"/>
    <property type="evidence" value="ECO:0007669"/>
    <property type="project" value="UniProtKB-UniRule"/>
</dbReference>
<feature type="domain" description="Solute-binding protein family 3/N-terminal" evidence="8">
    <location>
        <begin position="36"/>
        <end position="259"/>
    </location>
</feature>
<keyword evidence="5 7" id="KW-0456">Lyase</keyword>
<evidence type="ECO:0000256" key="2">
    <source>
        <dbReference type="ARBA" id="ARBA00022729"/>
    </source>
</evidence>
<feature type="region of interest" description="LT domain" evidence="7">
    <location>
        <begin position="260"/>
        <end position="480"/>
    </location>
</feature>
<organism evidence="9 10">
    <name type="scientific">Shewanella hanedai</name>
    <name type="common">Alteromonas hanedai</name>
    <dbReference type="NCBI Taxonomy" id="25"/>
    <lineage>
        <taxon>Bacteria</taxon>
        <taxon>Pseudomonadati</taxon>
        <taxon>Pseudomonadota</taxon>
        <taxon>Gammaproteobacteria</taxon>
        <taxon>Alteromonadales</taxon>
        <taxon>Shewanellaceae</taxon>
        <taxon>Shewanella</taxon>
    </lineage>
</organism>
<evidence type="ECO:0000256" key="7">
    <source>
        <dbReference type="HAMAP-Rule" id="MF_02016"/>
    </source>
</evidence>
<dbReference type="InterPro" id="IPR023346">
    <property type="entry name" value="Lysozyme-like_dom_sf"/>
</dbReference>
<comment type="catalytic activity">
    <reaction evidence="7">
        <text>Exolytic cleavage of the (1-&gt;4)-beta-glycosidic linkage between N-acetylmuramic acid (MurNAc) and N-acetylglucosamine (GlcNAc) residues in peptidoglycan, from either the reducing or the non-reducing ends of the peptidoglycan chains, with concomitant formation of a 1,6-anhydrobond in the MurNAc residue.</text>
        <dbReference type="EC" id="4.2.2.n1"/>
    </reaction>
</comment>
<dbReference type="GO" id="GO:0016998">
    <property type="term" value="P:cell wall macromolecule catabolic process"/>
    <property type="evidence" value="ECO:0007669"/>
    <property type="project" value="UniProtKB-UniRule"/>
</dbReference>
<accession>A0A553JSZ3</accession>
<protein>
    <recommendedName>
        <fullName evidence="7">Membrane-bound lytic murein transglycosylase F</fullName>
        <ecNumber evidence="7">4.2.2.n1</ecNumber>
    </recommendedName>
    <alternativeName>
        <fullName evidence="7">Murein lyase F</fullName>
    </alternativeName>
</protein>
<keyword evidence="2 7" id="KW-0732">Signal</keyword>
<comment type="similarity">
    <text evidence="1">Belongs to the bacterial solute-binding protein 3 family.</text>
</comment>
<comment type="domain">
    <text evidence="7">The N-terminal domain does not have lytic activity and probably modulates enzymatic activity. The C-terminal domain is the catalytic active domain.</text>
</comment>
<keyword evidence="3 7" id="KW-0472">Membrane</keyword>
<dbReference type="PANTHER" id="PTHR35936:SF32">
    <property type="entry name" value="MEMBRANE-BOUND LYTIC MUREIN TRANSGLYCOSYLASE F"/>
    <property type="match status" value="1"/>
</dbReference>
<dbReference type="AlphaFoldDB" id="A0A553JSZ3"/>
<proteinExistence type="inferred from homology"/>
<comment type="caution">
    <text evidence="9">The sequence shown here is derived from an EMBL/GenBank/DDBJ whole genome shotgun (WGS) entry which is preliminary data.</text>
</comment>
<feature type="signal peptide" evidence="7">
    <location>
        <begin position="1"/>
        <end position="19"/>
    </location>
</feature>
<dbReference type="GO" id="GO:0009253">
    <property type="term" value="P:peptidoglycan catabolic process"/>
    <property type="evidence" value="ECO:0007669"/>
    <property type="project" value="TreeGrafter"/>
</dbReference>
<comment type="similarity">
    <text evidence="7">In the N-terminal section; belongs to the bacterial solute-binding protein 3 family.</text>
</comment>
<comment type="similarity">
    <text evidence="7">In the C-terminal section; belongs to the transglycosylase Slt family.</text>
</comment>
<evidence type="ECO:0000256" key="6">
    <source>
        <dbReference type="ARBA" id="ARBA00023316"/>
    </source>
</evidence>
<dbReference type="PANTHER" id="PTHR35936">
    <property type="entry name" value="MEMBRANE-BOUND LYTIC MUREIN TRANSGLYCOSYLASE F"/>
    <property type="match status" value="1"/>
</dbReference>
<dbReference type="RefSeq" id="WP_143563189.1">
    <property type="nucleotide sequence ID" value="NZ_BMPL01000003.1"/>
</dbReference>
<keyword evidence="4 7" id="KW-0998">Cell outer membrane</keyword>
<dbReference type="EC" id="4.2.2.n1" evidence="7"/>
<reference evidence="10" key="1">
    <citation type="submission" date="2019-07" db="EMBL/GenBank/DDBJ databases">
        <title>Shewanella sp. YLB-08 draft genomic sequence.</title>
        <authorList>
            <person name="Yu L."/>
        </authorList>
    </citation>
    <scope>NUCLEOTIDE SEQUENCE [LARGE SCALE GENOMIC DNA]</scope>
    <source>
        <strain evidence="10">JCM 20706</strain>
    </source>
</reference>
<comment type="subcellular location">
    <subcellularLocation>
        <location evidence="7">Cell outer membrane</location>
        <topology evidence="7">Peripheral membrane protein</topology>
    </subcellularLocation>
    <text evidence="7">Attached to the inner leaflet of the outer membrane.</text>
</comment>
<dbReference type="Pfam" id="PF00497">
    <property type="entry name" value="SBP_bac_3"/>
    <property type="match status" value="1"/>
</dbReference>
<feature type="active site" evidence="7">
    <location>
        <position position="304"/>
    </location>
</feature>
<evidence type="ECO:0000256" key="1">
    <source>
        <dbReference type="ARBA" id="ARBA00010333"/>
    </source>
</evidence>
<dbReference type="InterPro" id="IPR001638">
    <property type="entry name" value="Solute-binding_3/MltF_N"/>
</dbReference>
<evidence type="ECO:0000259" key="8">
    <source>
        <dbReference type="SMART" id="SM00062"/>
    </source>
</evidence>